<keyword evidence="3" id="KW-1185">Reference proteome</keyword>
<dbReference type="AlphaFoldDB" id="A0AAD5YYL8"/>
<evidence type="ECO:0000256" key="1">
    <source>
        <dbReference type="SAM" id="SignalP"/>
    </source>
</evidence>
<dbReference type="Proteomes" id="UP001213000">
    <property type="component" value="Unassembled WGS sequence"/>
</dbReference>
<protein>
    <submittedName>
        <fullName evidence="2">Uncharacterized protein</fullName>
    </submittedName>
</protein>
<keyword evidence="1" id="KW-0732">Signal</keyword>
<gene>
    <name evidence="2" type="ORF">NP233_g479</name>
</gene>
<proteinExistence type="predicted"/>
<reference evidence="2" key="1">
    <citation type="submission" date="2022-07" db="EMBL/GenBank/DDBJ databases">
        <title>Genome Sequence of Leucocoprinus birnbaumii.</title>
        <authorList>
            <person name="Buettner E."/>
        </authorList>
    </citation>
    <scope>NUCLEOTIDE SEQUENCE</scope>
    <source>
        <strain evidence="2">VT141</strain>
    </source>
</reference>
<evidence type="ECO:0000313" key="2">
    <source>
        <dbReference type="EMBL" id="KAJ3576355.1"/>
    </source>
</evidence>
<organism evidence="2 3">
    <name type="scientific">Leucocoprinus birnbaumii</name>
    <dbReference type="NCBI Taxonomy" id="56174"/>
    <lineage>
        <taxon>Eukaryota</taxon>
        <taxon>Fungi</taxon>
        <taxon>Dikarya</taxon>
        <taxon>Basidiomycota</taxon>
        <taxon>Agaricomycotina</taxon>
        <taxon>Agaricomycetes</taxon>
        <taxon>Agaricomycetidae</taxon>
        <taxon>Agaricales</taxon>
        <taxon>Agaricineae</taxon>
        <taxon>Agaricaceae</taxon>
        <taxon>Leucocoprinus</taxon>
    </lineage>
</organism>
<name>A0AAD5YYL8_9AGAR</name>
<dbReference type="EMBL" id="JANIEX010000013">
    <property type="protein sequence ID" value="KAJ3576355.1"/>
    <property type="molecule type" value="Genomic_DNA"/>
</dbReference>
<dbReference type="Pfam" id="PF13668">
    <property type="entry name" value="Ferritin_2"/>
    <property type="match status" value="1"/>
</dbReference>
<feature type="chain" id="PRO_5042122816" evidence="1">
    <location>
        <begin position="18"/>
        <end position="305"/>
    </location>
</feature>
<sequence length="305" mass="34622">MRFFTLLAALLPTLALATPTKRWNAGDADTRILNFELALAELETAFYDEGLRRFDENACRTAQLPEFARGRFGEIQQHEREHADFLREAVRESGADPLGPCRYRFRFEDPRAFARESLDISTIVAAAFTGALGHLENRDYNVVNGLTLSVEARQAGWVNSAIFRKNPWNTAFDTSLTFRQAWTALDRFIETCPPEYEELVPSQAVRAFARLETIGRLVAGQRGQLRFRGVEDCERRGLFVVFKTGLEEFRVRLENNGFFVVPPQVANTGANFIFVTSNDKAVCDENIVAGPTLYQFDFSSYDNYN</sequence>
<feature type="signal peptide" evidence="1">
    <location>
        <begin position="1"/>
        <end position="17"/>
    </location>
</feature>
<evidence type="ECO:0000313" key="3">
    <source>
        <dbReference type="Proteomes" id="UP001213000"/>
    </source>
</evidence>
<comment type="caution">
    <text evidence="2">The sequence shown here is derived from an EMBL/GenBank/DDBJ whole genome shotgun (WGS) entry which is preliminary data.</text>
</comment>
<accession>A0AAD5YYL8</accession>